<dbReference type="EMBL" id="CAAGRJ010003675">
    <property type="protein sequence ID" value="VFV21623.1"/>
    <property type="molecule type" value="Genomic_DNA"/>
</dbReference>
<dbReference type="AlphaFoldDB" id="A0A485MPA1"/>
<keyword evidence="2" id="KW-0297">G-protein coupled receptor</keyword>
<gene>
    <name evidence="5" type="ORF">LYPA_23C001989</name>
</gene>
<dbReference type="Proteomes" id="UP000386466">
    <property type="component" value="Unassembled WGS sequence"/>
</dbReference>
<keyword evidence="3 5" id="KW-0675">Receptor</keyword>
<evidence type="ECO:0000256" key="4">
    <source>
        <dbReference type="ARBA" id="ARBA00023224"/>
    </source>
</evidence>
<name>A0A485MPA1_LYNPA</name>
<reference evidence="5 6" key="1">
    <citation type="submission" date="2019-01" db="EMBL/GenBank/DDBJ databases">
        <authorList>
            <person name="Alioto T."/>
            <person name="Alioto T."/>
        </authorList>
    </citation>
    <scope>NUCLEOTIDE SEQUENCE [LARGE SCALE GENOMIC DNA]</scope>
</reference>
<evidence type="ECO:0000256" key="2">
    <source>
        <dbReference type="ARBA" id="ARBA00023040"/>
    </source>
</evidence>
<organism evidence="5 6">
    <name type="scientific">Lynx pardinus</name>
    <name type="common">Iberian lynx</name>
    <name type="synonym">Felis pardina</name>
    <dbReference type="NCBI Taxonomy" id="191816"/>
    <lineage>
        <taxon>Eukaryota</taxon>
        <taxon>Metazoa</taxon>
        <taxon>Chordata</taxon>
        <taxon>Craniata</taxon>
        <taxon>Vertebrata</taxon>
        <taxon>Euteleostomi</taxon>
        <taxon>Mammalia</taxon>
        <taxon>Eutheria</taxon>
        <taxon>Laurasiatheria</taxon>
        <taxon>Carnivora</taxon>
        <taxon>Feliformia</taxon>
        <taxon>Felidae</taxon>
        <taxon>Felinae</taxon>
        <taxon>Lynx</taxon>
    </lineage>
</organism>
<proteinExistence type="predicted"/>
<evidence type="ECO:0000256" key="3">
    <source>
        <dbReference type="ARBA" id="ARBA00023170"/>
    </source>
</evidence>
<dbReference type="GO" id="GO:0005886">
    <property type="term" value="C:plasma membrane"/>
    <property type="evidence" value="ECO:0007669"/>
    <property type="project" value="TreeGrafter"/>
</dbReference>
<dbReference type="PANTHER" id="PTHR24235:SF16">
    <property type="entry name" value="NEUROPEPTIDE Y RECEPTOR TYPE 6-RELATED"/>
    <property type="match status" value="1"/>
</dbReference>
<dbReference type="PANTHER" id="PTHR24235">
    <property type="entry name" value="NEUROPEPTIDE Y RECEPTOR"/>
    <property type="match status" value="1"/>
</dbReference>
<keyword evidence="6" id="KW-1185">Reference proteome</keyword>
<protein>
    <submittedName>
        <fullName evidence="5">Neuropeptide y receptor type 6</fullName>
    </submittedName>
</protein>
<keyword evidence="4" id="KW-0807">Transducer</keyword>
<dbReference type="GO" id="GO:0008188">
    <property type="term" value="F:neuropeptide receptor activity"/>
    <property type="evidence" value="ECO:0007669"/>
    <property type="project" value="TreeGrafter"/>
</dbReference>
<accession>A0A485MPA1</accession>
<dbReference type="GO" id="GO:0042923">
    <property type="term" value="F:neuropeptide binding"/>
    <property type="evidence" value="ECO:0007669"/>
    <property type="project" value="TreeGrafter"/>
</dbReference>
<comment type="subcellular location">
    <subcellularLocation>
        <location evidence="1">Membrane</location>
        <topology evidence="1">Multi-pass membrane protein</topology>
    </subcellularLocation>
</comment>
<evidence type="ECO:0000313" key="6">
    <source>
        <dbReference type="Proteomes" id="UP000386466"/>
    </source>
</evidence>
<dbReference type="GO" id="GO:0043005">
    <property type="term" value="C:neuron projection"/>
    <property type="evidence" value="ECO:0007669"/>
    <property type="project" value="TreeGrafter"/>
</dbReference>
<evidence type="ECO:0000313" key="5">
    <source>
        <dbReference type="EMBL" id="VFV21623.1"/>
    </source>
</evidence>
<sequence length="123" mass="14078">MINLIDFLLNEMTSKPKNIALGMRESDSQLNENKRINTILISTEVTFRACWLPLNIFNVIFDWYHEVLMSCHQDLVFAVCLPLDCYGFHMHKSSIFWISQQSFPEGSGSAYSPLLVLCTSGKI</sequence>
<evidence type="ECO:0000256" key="1">
    <source>
        <dbReference type="ARBA" id="ARBA00004141"/>
    </source>
</evidence>